<keyword evidence="7 8" id="KW-0326">Glycosidase</keyword>
<dbReference type="AlphaFoldDB" id="V4CC90"/>
<dbReference type="EC" id="3.2.1.51" evidence="3"/>
<evidence type="ECO:0000256" key="1">
    <source>
        <dbReference type="ARBA" id="ARBA00004071"/>
    </source>
</evidence>
<feature type="chain" id="PRO_5016196773" description="alpha-L-fucosidase" evidence="8">
    <location>
        <begin position="20"/>
        <end position="453"/>
    </location>
</feature>
<reference evidence="11 12" key="1">
    <citation type="journal article" date="2013" name="Nature">
        <title>Insights into bilaterian evolution from three spiralian genomes.</title>
        <authorList>
            <person name="Simakov O."/>
            <person name="Marletaz F."/>
            <person name="Cho S.J."/>
            <person name="Edsinger-Gonzales E."/>
            <person name="Havlak P."/>
            <person name="Hellsten U."/>
            <person name="Kuo D.H."/>
            <person name="Larsson T."/>
            <person name="Lv J."/>
            <person name="Arendt D."/>
            <person name="Savage R."/>
            <person name="Osoegawa K."/>
            <person name="de Jong P."/>
            <person name="Grimwood J."/>
            <person name="Chapman J.A."/>
            <person name="Shapiro H."/>
            <person name="Aerts A."/>
            <person name="Otillar R.P."/>
            <person name="Terry A.Y."/>
            <person name="Boore J.L."/>
            <person name="Grigoriev I.V."/>
            <person name="Lindberg D.R."/>
            <person name="Seaver E.C."/>
            <person name="Weisblat D.A."/>
            <person name="Putnam N.H."/>
            <person name="Rokhsar D.S."/>
        </authorList>
    </citation>
    <scope>NUCLEOTIDE SEQUENCE [LARGE SCALE GENOMIC DNA]</scope>
</reference>
<dbReference type="SMART" id="SM00812">
    <property type="entry name" value="Alpha_L_fucos"/>
    <property type="match status" value="1"/>
</dbReference>
<evidence type="ECO:0000256" key="5">
    <source>
        <dbReference type="ARBA" id="ARBA00022801"/>
    </source>
</evidence>
<keyword evidence="4 8" id="KW-0732">Signal</keyword>
<dbReference type="InterPro" id="IPR016286">
    <property type="entry name" value="FUC_metazoa-typ"/>
</dbReference>
<dbReference type="RefSeq" id="XP_009049991.1">
    <property type="nucleotide sequence ID" value="XM_009051743.1"/>
</dbReference>
<dbReference type="GO" id="GO:0006004">
    <property type="term" value="P:fucose metabolic process"/>
    <property type="evidence" value="ECO:0007669"/>
    <property type="project" value="InterPro"/>
</dbReference>
<dbReference type="CTD" id="20230967"/>
<dbReference type="Gene3D" id="3.20.20.80">
    <property type="entry name" value="Glycosidases"/>
    <property type="match status" value="1"/>
</dbReference>
<dbReference type="OMA" id="FFNASYW"/>
<dbReference type="Proteomes" id="UP000030746">
    <property type="component" value="Unassembled WGS sequence"/>
</dbReference>
<dbReference type="Gene3D" id="2.60.40.1180">
    <property type="entry name" value="Golgi alpha-mannosidase II"/>
    <property type="match status" value="1"/>
</dbReference>
<proteinExistence type="inferred from homology"/>
<evidence type="ECO:0000256" key="4">
    <source>
        <dbReference type="ARBA" id="ARBA00022729"/>
    </source>
</evidence>
<comment type="function">
    <text evidence="1">Alpha-L-fucosidase is responsible for hydrolyzing the alpha-1,6-linked fucose joined to the reducing-end N-acetylglucosamine of the carbohydrate moieties of glycoproteins.</text>
</comment>
<dbReference type="InterPro" id="IPR000933">
    <property type="entry name" value="Glyco_hydro_29"/>
</dbReference>
<dbReference type="SUPFAM" id="SSF51445">
    <property type="entry name" value="(Trans)glycosidases"/>
    <property type="match status" value="1"/>
</dbReference>
<name>V4CC90_LOTGI</name>
<dbReference type="GO" id="GO:0016139">
    <property type="term" value="P:glycoside catabolic process"/>
    <property type="evidence" value="ECO:0007669"/>
    <property type="project" value="TreeGrafter"/>
</dbReference>
<dbReference type="FunFam" id="3.20.20.80:FF:000027">
    <property type="entry name" value="Alpha-L-fucosidase"/>
    <property type="match status" value="1"/>
</dbReference>
<evidence type="ECO:0000256" key="8">
    <source>
        <dbReference type="PIRNR" id="PIRNR001092"/>
    </source>
</evidence>
<evidence type="ECO:0000313" key="12">
    <source>
        <dbReference type="Proteomes" id="UP000030746"/>
    </source>
</evidence>
<organism evidence="11 12">
    <name type="scientific">Lottia gigantea</name>
    <name type="common">Giant owl limpet</name>
    <dbReference type="NCBI Taxonomy" id="225164"/>
    <lineage>
        <taxon>Eukaryota</taxon>
        <taxon>Metazoa</taxon>
        <taxon>Spiralia</taxon>
        <taxon>Lophotrochozoa</taxon>
        <taxon>Mollusca</taxon>
        <taxon>Gastropoda</taxon>
        <taxon>Patellogastropoda</taxon>
        <taxon>Lottioidea</taxon>
        <taxon>Lottiidae</taxon>
        <taxon>Lottia</taxon>
    </lineage>
</organism>
<keyword evidence="6" id="KW-0325">Glycoprotein</keyword>
<evidence type="ECO:0000256" key="6">
    <source>
        <dbReference type="ARBA" id="ARBA00023180"/>
    </source>
</evidence>
<dbReference type="GO" id="GO:0005764">
    <property type="term" value="C:lysosome"/>
    <property type="evidence" value="ECO:0007669"/>
    <property type="project" value="TreeGrafter"/>
</dbReference>
<sequence>MDFLWSCLCVLVIQHIVVGVRYDPTWESIDSRPLPQWYDEAKLGIFIHWGVFSVPSLNNEWFWYRWKHDKNPEIVNFMKNNYRPDFTYPDFASQFTAEFYNPAQWADIFQASGAEYVVLVSKHHEGFTNWPSNYSFNWNSMAVGPKRDLVGDLAKAIRQNTSIHFGLYHSLFEWYNPYYLQDKANNFSTQYFVNGKTMPELYELVNNYKPEVIWSDGDWEASSDYWDSKQFIAWLYNDSPVKDTVVTNDRWGKDSTCHHGGYLTCQDRYQPGVLQKRKWENAMTIDKKSWGFRRNAALDEYLTTDELIDTFVETVSCGGNMLMNVGPTKEGTIRPIFETRLRDVGSWLSVNGEAIRSSKPWISQNDTSNSKSLYTMKNSDVYAIVLDWPTTSTLSLGAPNPQPDTTVSLLGYNGGTFTWKSRQGGGMDIMIPAIPANKMPCQWAWVFKLSGLS</sequence>
<dbReference type="KEGG" id="lgi:LOTGIDRAFT_113506"/>
<evidence type="ECO:0000259" key="9">
    <source>
        <dbReference type="Pfam" id="PF01120"/>
    </source>
</evidence>
<dbReference type="PRINTS" id="PR00741">
    <property type="entry name" value="GLHYDRLASE29"/>
</dbReference>
<dbReference type="InterPro" id="IPR017853">
    <property type="entry name" value="GH"/>
</dbReference>
<dbReference type="GO" id="GO:0004560">
    <property type="term" value="F:alpha-L-fucosidase activity"/>
    <property type="evidence" value="ECO:0007669"/>
    <property type="project" value="UniProtKB-EC"/>
</dbReference>
<gene>
    <name evidence="11" type="ORF">LOTGIDRAFT_113506</name>
</gene>
<dbReference type="InterPro" id="IPR031919">
    <property type="entry name" value="Fucosidase_C"/>
</dbReference>
<keyword evidence="5 8" id="KW-0378">Hydrolase</keyword>
<feature type="domain" description="Alpha-L-fucosidase C-terminal" evidence="10">
    <location>
        <begin position="364"/>
        <end position="449"/>
    </location>
</feature>
<dbReference type="Pfam" id="PF16757">
    <property type="entry name" value="Fucosidase_C"/>
    <property type="match status" value="1"/>
</dbReference>
<dbReference type="PANTHER" id="PTHR10030:SF37">
    <property type="entry name" value="ALPHA-L-FUCOSIDASE-RELATED"/>
    <property type="match status" value="1"/>
</dbReference>
<dbReference type="Pfam" id="PF01120">
    <property type="entry name" value="Alpha_L_fucos"/>
    <property type="match status" value="1"/>
</dbReference>
<evidence type="ECO:0000313" key="11">
    <source>
        <dbReference type="EMBL" id="ESO99504.1"/>
    </source>
</evidence>
<evidence type="ECO:0000256" key="2">
    <source>
        <dbReference type="ARBA" id="ARBA00007951"/>
    </source>
</evidence>
<evidence type="ECO:0000259" key="10">
    <source>
        <dbReference type="Pfam" id="PF16757"/>
    </source>
</evidence>
<evidence type="ECO:0000256" key="7">
    <source>
        <dbReference type="ARBA" id="ARBA00023295"/>
    </source>
</evidence>
<dbReference type="PANTHER" id="PTHR10030">
    <property type="entry name" value="ALPHA-L-FUCOSIDASE"/>
    <property type="match status" value="1"/>
</dbReference>
<dbReference type="OrthoDB" id="6039950at2759"/>
<dbReference type="InterPro" id="IPR013780">
    <property type="entry name" value="Glyco_hydro_b"/>
</dbReference>
<keyword evidence="12" id="KW-1185">Reference proteome</keyword>
<evidence type="ECO:0000256" key="3">
    <source>
        <dbReference type="ARBA" id="ARBA00012662"/>
    </source>
</evidence>
<dbReference type="GeneID" id="20230967"/>
<feature type="signal peptide" evidence="8">
    <location>
        <begin position="1"/>
        <end position="19"/>
    </location>
</feature>
<dbReference type="EMBL" id="KB201037">
    <property type="protein sequence ID" value="ESO99504.1"/>
    <property type="molecule type" value="Genomic_DNA"/>
</dbReference>
<protein>
    <recommendedName>
        <fullName evidence="3">alpha-L-fucosidase</fullName>
        <ecNumber evidence="3">3.2.1.51</ecNumber>
    </recommendedName>
</protein>
<dbReference type="InterPro" id="IPR057739">
    <property type="entry name" value="Glyco_hydro_29_N"/>
</dbReference>
<dbReference type="HOGENOM" id="CLU_002934_1_1_1"/>
<accession>V4CC90</accession>
<dbReference type="PIRSF" id="PIRSF001092">
    <property type="entry name" value="Alpha-L-fucosidase"/>
    <property type="match status" value="1"/>
</dbReference>
<feature type="domain" description="Glycoside hydrolase family 29 N-terminal" evidence="9">
    <location>
        <begin position="21"/>
        <end position="353"/>
    </location>
</feature>
<comment type="similarity">
    <text evidence="2 8">Belongs to the glycosyl hydrolase 29 family.</text>
</comment>